<dbReference type="EMBL" id="JAPQKQ010000007">
    <property type="protein sequence ID" value="KAJ5186835.1"/>
    <property type="molecule type" value="Genomic_DNA"/>
</dbReference>
<sequence>MKLHDSWENRIIRRVIIDRDEVAVPWISEVLYLPPLYSSCLPAPATAAPASATPALALPALSQAFATAIFLQYNPYQTRAPTAVELAGVRVSSLSRS</sequence>
<dbReference type="OrthoDB" id="4369175at2759"/>
<reference evidence="1" key="2">
    <citation type="journal article" date="2023" name="IMA Fungus">
        <title>Comparative genomic study of the Penicillium genus elucidates a diverse pangenome and 15 lateral gene transfer events.</title>
        <authorList>
            <person name="Petersen C."/>
            <person name="Sorensen T."/>
            <person name="Nielsen M.R."/>
            <person name="Sondergaard T.E."/>
            <person name="Sorensen J.L."/>
            <person name="Fitzpatrick D.A."/>
            <person name="Frisvad J.C."/>
            <person name="Nielsen K.L."/>
        </authorList>
    </citation>
    <scope>NUCLEOTIDE SEQUENCE</scope>
    <source>
        <strain evidence="1">IBT 20477</strain>
    </source>
</reference>
<name>A0A9W9M2L0_9EURO</name>
<evidence type="ECO:0000313" key="1">
    <source>
        <dbReference type="EMBL" id="KAJ5186835.1"/>
    </source>
</evidence>
<reference evidence="1" key="1">
    <citation type="submission" date="2022-11" db="EMBL/GenBank/DDBJ databases">
        <authorList>
            <person name="Petersen C."/>
        </authorList>
    </citation>
    <scope>NUCLEOTIDE SEQUENCE</scope>
    <source>
        <strain evidence="1">IBT 20477</strain>
    </source>
</reference>
<keyword evidence="2" id="KW-1185">Reference proteome</keyword>
<protein>
    <submittedName>
        <fullName evidence="1">Uncharacterized protein</fullName>
    </submittedName>
</protein>
<gene>
    <name evidence="1" type="ORF">N7449_009829</name>
</gene>
<dbReference type="Proteomes" id="UP001150942">
    <property type="component" value="Unassembled WGS sequence"/>
</dbReference>
<proteinExistence type="predicted"/>
<dbReference type="AlphaFoldDB" id="A0A9W9M2L0"/>
<organism evidence="1 2">
    <name type="scientific">Penicillium cf. viridicatum</name>
    <dbReference type="NCBI Taxonomy" id="2972119"/>
    <lineage>
        <taxon>Eukaryota</taxon>
        <taxon>Fungi</taxon>
        <taxon>Dikarya</taxon>
        <taxon>Ascomycota</taxon>
        <taxon>Pezizomycotina</taxon>
        <taxon>Eurotiomycetes</taxon>
        <taxon>Eurotiomycetidae</taxon>
        <taxon>Eurotiales</taxon>
        <taxon>Aspergillaceae</taxon>
        <taxon>Penicillium</taxon>
    </lineage>
</organism>
<comment type="caution">
    <text evidence="1">The sequence shown here is derived from an EMBL/GenBank/DDBJ whole genome shotgun (WGS) entry which is preliminary data.</text>
</comment>
<evidence type="ECO:0000313" key="2">
    <source>
        <dbReference type="Proteomes" id="UP001150942"/>
    </source>
</evidence>
<accession>A0A9W9M2L0</accession>